<comment type="caution">
    <text evidence="4">The sequence shown here is derived from an EMBL/GenBank/DDBJ whole genome shotgun (WGS) entry which is preliminary data.</text>
</comment>
<accession>A0AAN6EJK5</accession>
<keyword evidence="3" id="KW-0472">Membrane</keyword>
<dbReference type="EMBL" id="JAJGCB010000037">
    <property type="protein sequence ID" value="KAJ8986451.1"/>
    <property type="molecule type" value="Genomic_DNA"/>
</dbReference>
<feature type="region of interest" description="Disordered" evidence="2">
    <location>
        <begin position="606"/>
        <end position="636"/>
    </location>
</feature>
<feature type="compositionally biased region" description="Polar residues" evidence="2">
    <location>
        <begin position="835"/>
        <end position="847"/>
    </location>
</feature>
<dbReference type="Proteomes" id="UP001161757">
    <property type="component" value="Unassembled WGS sequence"/>
</dbReference>
<evidence type="ECO:0000256" key="2">
    <source>
        <dbReference type="SAM" id="MobiDB-lite"/>
    </source>
</evidence>
<reference evidence="4" key="1">
    <citation type="submission" date="2023-01" db="EMBL/GenBank/DDBJ databases">
        <title>Exophiala dermititidis isolated from Cystic Fibrosis Patient.</title>
        <authorList>
            <person name="Kurbessoian T."/>
            <person name="Crocker A."/>
            <person name="Murante D."/>
            <person name="Hogan D.A."/>
            <person name="Stajich J.E."/>
        </authorList>
    </citation>
    <scope>NUCLEOTIDE SEQUENCE</scope>
    <source>
        <strain evidence="4">Ex8</strain>
    </source>
</reference>
<organism evidence="4 5">
    <name type="scientific">Exophiala dermatitidis</name>
    <name type="common">Black yeast-like fungus</name>
    <name type="synonym">Wangiella dermatitidis</name>
    <dbReference type="NCBI Taxonomy" id="5970"/>
    <lineage>
        <taxon>Eukaryota</taxon>
        <taxon>Fungi</taxon>
        <taxon>Dikarya</taxon>
        <taxon>Ascomycota</taxon>
        <taxon>Pezizomycotina</taxon>
        <taxon>Eurotiomycetes</taxon>
        <taxon>Chaetothyriomycetidae</taxon>
        <taxon>Chaetothyriales</taxon>
        <taxon>Herpotrichiellaceae</taxon>
        <taxon>Exophiala</taxon>
    </lineage>
</organism>
<feature type="region of interest" description="Disordered" evidence="2">
    <location>
        <begin position="182"/>
        <end position="237"/>
    </location>
</feature>
<protein>
    <submittedName>
        <fullName evidence="4">Uncharacterized protein</fullName>
    </submittedName>
</protein>
<feature type="compositionally biased region" description="Polar residues" evidence="2">
    <location>
        <begin position="326"/>
        <end position="338"/>
    </location>
</feature>
<feature type="compositionally biased region" description="Polar residues" evidence="2">
    <location>
        <begin position="203"/>
        <end position="220"/>
    </location>
</feature>
<feature type="region of interest" description="Disordered" evidence="2">
    <location>
        <begin position="793"/>
        <end position="872"/>
    </location>
</feature>
<name>A0AAN6EJK5_EXODE</name>
<evidence type="ECO:0000313" key="4">
    <source>
        <dbReference type="EMBL" id="KAJ8986451.1"/>
    </source>
</evidence>
<evidence type="ECO:0000256" key="3">
    <source>
        <dbReference type="SAM" id="Phobius"/>
    </source>
</evidence>
<sequence>MPVPPISRGHLPCFPYRQARCLRTTLPRTNPRYAGHVRTLWWWSRHSGEWPSASADESLEDRFRRHEKIMRSRYSKYLRRRAMWEKDECAHWPWHMSGRLGSRRHCGQNAPGSPNSSTGKPSAEDHDRDRDSFHSDFESFKAAIDRAISKDPYGTLFGRRLANHSWTSYPSWTPFSWLSHGETTRENAGKSSGGPSVTEEGKSAQQEPASTTVETSSVTRNDNEAATPEQAHYRYDPISMRNVPVKNTETNVKPQVESKKPFLENLFSEHGVGIPGKTHKPHKVYGYDASPERSKEAKQESHSPDFHRGFASSRQDEMRGLLARSKGNNIDTSATYTEASPDHKAESGSDEQTTSSHRREVAEPDDNAPLFSGTTYAGRFSHGEKIPNQATQSPVQLTEKRGQDSSIDTTDSTKKEVVKTTSPKLEPALNRVQATGDRQFKSKSSKLETAVDRHVSASSIRSKEAEAGVDKPTPREAPFETTEEDVDLLRASDVRAATRTSRTTKQETDALKRKARAKLETEYARHQSEAATPNEDKVDVSASTLRAKLNHVWDHVRDYPNGIVAKTMQSMNAFNDNYKRYVSSEKTKELVDKLVFKDESLTNTPSIYKSTEKKPKVQTLTPSREELDAEKERSQRTFDLRQASLNAEEEAKAQKAQLSRLASDLRAAYEEEYGPIDINHRQQDQAAPGNVESEQSPAKMHPLMTASVKPGVSTNPVIDAHISQFEPKLADLVDGAKEVRSQLREVNDELARIQGSSSPSRDLNTVIDGAKEVRRGLHEAQLAIRAIESGRPQTVWNAPQKPPAQSEESRVVPKEHESASDLGNQAGLQRDESLQGVSTQPKSSSELVTEPNKVPEPFITPSGSPEWNDEQPPPIESLREKTYDSQFIILAYDPATGKVQFSPMNEPAKPTQKAADAVGVLSRLKNAPEFLKHFAALKRAGYSLFNGSENMLIFKKKPREHGSAIKKVDELKPAPKTATAVTSTATMAQAGAGSTVATAALGDGIPTDVEPNVAPAATTATPSRLFGNAGHTRVRRQEDVFSGTIRPNAASQNSNTDEIGSSSAFPPNTDGANMHHEGVWTRFTKSVKRTALIVAALGGGAYIIGFIAEGMGAEAQRQNGLDNEKAAGPRKRIVMTGQRPGIYSTESSR</sequence>
<proteinExistence type="predicted"/>
<keyword evidence="1" id="KW-0175">Coiled coil</keyword>
<feature type="transmembrane region" description="Helical" evidence="3">
    <location>
        <begin position="1091"/>
        <end position="1108"/>
    </location>
</feature>
<gene>
    <name evidence="4" type="ORF">HRR80_009443</name>
</gene>
<feature type="compositionally biased region" description="Basic and acidic residues" evidence="2">
    <location>
        <begin position="807"/>
        <end position="819"/>
    </location>
</feature>
<feature type="compositionally biased region" description="Polar residues" evidence="2">
    <location>
        <begin position="110"/>
        <end position="120"/>
    </location>
</feature>
<feature type="compositionally biased region" description="Basic and acidic residues" evidence="2">
    <location>
        <begin position="623"/>
        <end position="636"/>
    </location>
</feature>
<dbReference type="AlphaFoldDB" id="A0AAN6EJK5"/>
<feature type="region of interest" description="Disordered" evidence="2">
    <location>
        <begin position="273"/>
        <end position="484"/>
    </location>
</feature>
<evidence type="ECO:0000313" key="5">
    <source>
        <dbReference type="Proteomes" id="UP001161757"/>
    </source>
</evidence>
<feature type="compositionally biased region" description="Basic and acidic residues" evidence="2">
    <location>
        <begin position="290"/>
        <end position="319"/>
    </location>
</feature>
<feature type="region of interest" description="Disordered" evidence="2">
    <location>
        <begin position="103"/>
        <end position="132"/>
    </location>
</feature>
<feature type="compositionally biased region" description="Basic and acidic residues" evidence="2">
    <location>
        <begin position="445"/>
        <end position="478"/>
    </location>
</feature>
<feature type="compositionally biased region" description="Basic and acidic residues" evidence="2">
    <location>
        <begin position="122"/>
        <end position="132"/>
    </location>
</feature>
<feature type="coiled-coil region" evidence="1">
    <location>
        <begin position="644"/>
        <end position="671"/>
    </location>
</feature>
<keyword evidence="3" id="KW-1133">Transmembrane helix</keyword>
<keyword evidence="3" id="KW-0812">Transmembrane</keyword>
<feature type="region of interest" description="Disordered" evidence="2">
    <location>
        <begin position="1042"/>
        <end position="1073"/>
    </location>
</feature>
<feature type="compositionally biased region" description="Polar residues" evidence="2">
    <location>
        <begin position="1049"/>
        <end position="1066"/>
    </location>
</feature>
<evidence type="ECO:0000256" key="1">
    <source>
        <dbReference type="SAM" id="Coils"/>
    </source>
</evidence>
<feature type="coiled-coil region" evidence="1">
    <location>
        <begin position="729"/>
        <end position="756"/>
    </location>
</feature>